<evidence type="ECO:0000259" key="8">
    <source>
        <dbReference type="PROSITE" id="PS50928"/>
    </source>
</evidence>
<name>A0ABW4JC57_9BACL</name>
<proteinExistence type="inferred from homology"/>
<dbReference type="EMBL" id="JBHUCX010000013">
    <property type="protein sequence ID" value="MFD1673902.1"/>
    <property type="molecule type" value="Genomic_DNA"/>
</dbReference>
<evidence type="ECO:0000256" key="1">
    <source>
        <dbReference type="ARBA" id="ARBA00004651"/>
    </source>
</evidence>
<sequence>MSIKWWKFPRVLVALICGLGFLVPLYITLCTSLDQPAHVFTFPPHLTLDFNWQAYRDAWHMYRWFDYFRNTILIAVFTILLSLATTVLAAYALSFIQFRGRNLVFTLVLLVLMIPGETQLIPNFVIMAKLGLVDTIAAQVLPYGATAYGIFLLRQFFLSLPRDYWEAARMDGCGHLRFLWSIAVPLCRPVLYTTALYSFIGCWNSLIWPLMVTQSPRAQTVEVALATFLTSNSADWQGLSAAAIFTTVPVIIVYLLLQKHIIRGISRGDGIRF</sequence>
<organism evidence="9 10">
    <name type="scientific">Alicyclobacillus fodiniaquatilis</name>
    <dbReference type="NCBI Taxonomy" id="1661150"/>
    <lineage>
        <taxon>Bacteria</taxon>
        <taxon>Bacillati</taxon>
        <taxon>Bacillota</taxon>
        <taxon>Bacilli</taxon>
        <taxon>Bacillales</taxon>
        <taxon>Alicyclobacillaceae</taxon>
        <taxon>Alicyclobacillus</taxon>
    </lineage>
</organism>
<accession>A0ABW4JC57</accession>
<dbReference type="InterPro" id="IPR035906">
    <property type="entry name" value="MetI-like_sf"/>
</dbReference>
<dbReference type="SUPFAM" id="SSF161098">
    <property type="entry name" value="MetI-like"/>
    <property type="match status" value="1"/>
</dbReference>
<feature type="transmembrane region" description="Helical" evidence="7">
    <location>
        <begin position="178"/>
        <end position="200"/>
    </location>
</feature>
<reference evidence="10" key="1">
    <citation type="journal article" date="2019" name="Int. J. Syst. Evol. Microbiol.">
        <title>The Global Catalogue of Microorganisms (GCM) 10K type strain sequencing project: providing services to taxonomists for standard genome sequencing and annotation.</title>
        <authorList>
            <consortium name="The Broad Institute Genomics Platform"/>
            <consortium name="The Broad Institute Genome Sequencing Center for Infectious Disease"/>
            <person name="Wu L."/>
            <person name="Ma J."/>
        </authorList>
    </citation>
    <scope>NUCLEOTIDE SEQUENCE [LARGE SCALE GENOMIC DNA]</scope>
    <source>
        <strain evidence="10">CGMCC 1.12286</strain>
    </source>
</reference>
<dbReference type="Pfam" id="PF00528">
    <property type="entry name" value="BPD_transp_1"/>
    <property type="match status" value="1"/>
</dbReference>
<keyword evidence="5 7" id="KW-1133">Transmembrane helix</keyword>
<evidence type="ECO:0000256" key="2">
    <source>
        <dbReference type="ARBA" id="ARBA00022448"/>
    </source>
</evidence>
<dbReference type="PROSITE" id="PS50928">
    <property type="entry name" value="ABC_TM1"/>
    <property type="match status" value="1"/>
</dbReference>
<evidence type="ECO:0000256" key="4">
    <source>
        <dbReference type="ARBA" id="ARBA00022692"/>
    </source>
</evidence>
<evidence type="ECO:0000256" key="3">
    <source>
        <dbReference type="ARBA" id="ARBA00022475"/>
    </source>
</evidence>
<feature type="domain" description="ABC transmembrane type-1" evidence="8">
    <location>
        <begin position="68"/>
        <end position="257"/>
    </location>
</feature>
<keyword evidence="4 7" id="KW-0812">Transmembrane</keyword>
<dbReference type="PANTHER" id="PTHR43744:SF12">
    <property type="entry name" value="ABC TRANSPORTER PERMEASE PROTEIN MG189-RELATED"/>
    <property type="match status" value="1"/>
</dbReference>
<protein>
    <submittedName>
        <fullName evidence="9">Carbohydrate ABC transporter permease</fullName>
    </submittedName>
</protein>
<evidence type="ECO:0000256" key="7">
    <source>
        <dbReference type="RuleBase" id="RU363032"/>
    </source>
</evidence>
<keyword evidence="2 7" id="KW-0813">Transport</keyword>
<feature type="transmembrane region" description="Helical" evidence="7">
    <location>
        <begin position="140"/>
        <end position="157"/>
    </location>
</feature>
<comment type="similarity">
    <text evidence="7">Belongs to the binding-protein-dependent transport system permease family.</text>
</comment>
<comment type="subcellular location">
    <subcellularLocation>
        <location evidence="1 7">Cell membrane</location>
        <topology evidence="1 7">Multi-pass membrane protein</topology>
    </subcellularLocation>
</comment>
<feature type="transmembrane region" description="Helical" evidence="7">
    <location>
        <begin position="236"/>
        <end position="257"/>
    </location>
</feature>
<evidence type="ECO:0000313" key="10">
    <source>
        <dbReference type="Proteomes" id="UP001597079"/>
    </source>
</evidence>
<evidence type="ECO:0000256" key="6">
    <source>
        <dbReference type="ARBA" id="ARBA00023136"/>
    </source>
</evidence>
<evidence type="ECO:0000313" key="9">
    <source>
        <dbReference type="EMBL" id="MFD1673902.1"/>
    </source>
</evidence>
<dbReference type="Gene3D" id="1.10.3720.10">
    <property type="entry name" value="MetI-like"/>
    <property type="match status" value="1"/>
</dbReference>
<evidence type="ECO:0000256" key="5">
    <source>
        <dbReference type="ARBA" id="ARBA00022989"/>
    </source>
</evidence>
<dbReference type="CDD" id="cd06261">
    <property type="entry name" value="TM_PBP2"/>
    <property type="match status" value="1"/>
</dbReference>
<gene>
    <name evidence="9" type="ORF">ACFSB2_04165</name>
</gene>
<keyword evidence="10" id="KW-1185">Reference proteome</keyword>
<keyword evidence="6 7" id="KW-0472">Membrane</keyword>
<dbReference type="InterPro" id="IPR000515">
    <property type="entry name" value="MetI-like"/>
</dbReference>
<dbReference type="Proteomes" id="UP001597079">
    <property type="component" value="Unassembled WGS sequence"/>
</dbReference>
<feature type="transmembrane region" description="Helical" evidence="7">
    <location>
        <begin position="72"/>
        <end position="96"/>
    </location>
</feature>
<dbReference type="PANTHER" id="PTHR43744">
    <property type="entry name" value="ABC TRANSPORTER PERMEASE PROTEIN MG189-RELATED-RELATED"/>
    <property type="match status" value="1"/>
</dbReference>
<comment type="caution">
    <text evidence="9">The sequence shown here is derived from an EMBL/GenBank/DDBJ whole genome shotgun (WGS) entry which is preliminary data.</text>
</comment>
<feature type="transmembrane region" description="Helical" evidence="7">
    <location>
        <begin position="103"/>
        <end position="128"/>
    </location>
</feature>
<keyword evidence="3" id="KW-1003">Cell membrane</keyword>
<dbReference type="RefSeq" id="WP_377941486.1">
    <property type="nucleotide sequence ID" value="NZ_JBHUCX010000013.1"/>
</dbReference>